<proteinExistence type="predicted"/>
<organism evidence="2">
    <name type="scientific">Ignisphaera aggregans</name>
    <dbReference type="NCBI Taxonomy" id="334771"/>
    <lineage>
        <taxon>Archaea</taxon>
        <taxon>Thermoproteota</taxon>
        <taxon>Thermoprotei</taxon>
        <taxon>Desulfurococcales</taxon>
        <taxon>Desulfurococcaceae</taxon>
        <taxon>Ignisphaera</taxon>
    </lineage>
</organism>
<comment type="caution">
    <text evidence="2">The sequence shown here is derived from an EMBL/GenBank/DDBJ whole genome shotgun (WGS) entry which is preliminary data.</text>
</comment>
<evidence type="ECO:0008006" key="3">
    <source>
        <dbReference type="Google" id="ProtNLM"/>
    </source>
</evidence>
<feature type="transmembrane region" description="Helical" evidence="1">
    <location>
        <begin position="6"/>
        <end position="25"/>
    </location>
</feature>
<sequence>MNRFIAIVILIAIAITIAAIGIAWITTTMHTMMWKPEILKIIEMKLNQLPNGTWILKIEATNIGEGDAEIYKIAITNIEEKTLDQPITIEPGHTKEFTIPLTKQYQTYTTYTVRLYLKTGTVYNTLEYIVTPK</sequence>
<dbReference type="EMBL" id="DSEU01000038">
    <property type="protein sequence ID" value="HEM66904.1"/>
    <property type="molecule type" value="Genomic_DNA"/>
</dbReference>
<keyword evidence="1" id="KW-1133">Transmembrane helix</keyword>
<dbReference type="AlphaFoldDB" id="A0A7J2U292"/>
<gene>
    <name evidence="2" type="ORF">ENO26_04955</name>
</gene>
<evidence type="ECO:0000313" key="2">
    <source>
        <dbReference type="EMBL" id="HEM66904.1"/>
    </source>
</evidence>
<protein>
    <recommendedName>
        <fullName evidence="3">CARDB domain-containing protein</fullName>
    </recommendedName>
</protein>
<evidence type="ECO:0000256" key="1">
    <source>
        <dbReference type="SAM" id="Phobius"/>
    </source>
</evidence>
<reference evidence="2" key="1">
    <citation type="journal article" date="2020" name="mSystems">
        <title>Genome- and Community-Level Interaction Insights into Carbon Utilization and Element Cycling Functions of Hydrothermarchaeota in Hydrothermal Sediment.</title>
        <authorList>
            <person name="Zhou Z."/>
            <person name="Liu Y."/>
            <person name="Xu W."/>
            <person name="Pan J."/>
            <person name="Luo Z.H."/>
            <person name="Li M."/>
        </authorList>
    </citation>
    <scope>NUCLEOTIDE SEQUENCE [LARGE SCALE GENOMIC DNA]</scope>
    <source>
        <strain evidence="2">SpSt-125</strain>
    </source>
</reference>
<keyword evidence="1" id="KW-0472">Membrane</keyword>
<name>A0A7J2U292_9CREN</name>
<keyword evidence="1" id="KW-0812">Transmembrane</keyword>
<accession>A0A7J2U292</accession>